<dbReference type="Pfam" id="PF07927">
    <property type="entry name" value="HicA_toxin"/>
    <property type="match status" value="1"/>
</dbReference>
<dbReference type="Proteomes" id="UP000034050">
    <property type="component" value="Unassembled WGS sequence"/>
</dbReference>
<evidence type="ECO:0000256" key="7">
    <source>
        <dbReference type="ARBA" id="ARBA00023016"/>
    </source>
</evidence>
<dbReference type="InterPro" id="IPR012933">
    <property type="entry name" value="HicA_mRNA_interferase"/>
</dbReference>
<evidence type="ECO:0000256" key="3">
    <source>
        <dbReference type="ARBA" id="ARBA00022722"/>
    </source>
</evidence>
<organism evidence="8 9">
    <name type="scientific">Candidatus Gottesmanbacteria bacterium GW2011_GWB1_43_11</name>
    <dbReference type="NCBI Taxonomy" id="1618446"/>
    <lineage>
        <taxon>Bacteria</taxon>
        <taxon>Candidatus Gottesmaniibacteriota</taxon>
    </lineage>
</organism>
<gene>
    <name evidence="8" type="ORF">UV61_C0008G0074</name>
</gene>
<comment type="caution">
    <text evidence="8">The sequence shown here is derived from an EMBL/GenBank/DDBJ whole genome shotgun (WGS) entry which is preliminary data.</text>
</comment>
<evidence type="ECO:0008006" key="10">
    <source>
        <dbReference type="Google" id="ProtNLM"/>
    </source>
</evidence>
<proteinExistence type="inferred from homology"/>
<dbReference type="GO" id="GO:0003729">
    <property type="term" value="F:mRNA binding"/>
    <property type="evidence" value="ECO:0007669"/>
    <property type="project" value="InterPro"/>
</dbReference>
<dbReference type="InterPro" id="IPR038570">
    <property type="entry name" value="HicA_sf"/>
</dbReference>
<keyword evidence="2" id="KW-1277">Toxin-antitoxin system</keyword>
<dbReference type="AlphaFoldDB" id="A0A0G1EUA1"/>
<evidence type="ECO:0000313" key="9">
    <source>
        <dbReference type="Proteomes" id="UP000034050"/>
    </source>
</evidence>
<protein>
    <recommendedName>
        <fullName evidence="10">YcfA family protein</fullName>
    </recommendedName>
</protein>
<evidence type="ECO:0000256" key="6">
    <source>
        <dbReference type="ARBA" id="ARBA00022884"/>
    </source>
</evidence>
<evidence type="ECO:0000256" key="2">
    <source>
        <dbReference type="ARBA" id="ARBA00022649"/>
    </source>
</evidence>
<accession>A0A0G1EUA1</accession>
<evidence type="ECO:0000256" key="1">
    <source>
        <dbReference type="ARBA" id="ARBA00006620"/>
    </source>
</evidence>
<evidence type="ECO:0000313" key="8">
    <source>
        <dbReference type="EMBL" id="KKS86621.1"/>
    </source>
</evidence>
<comment type="similarity">
    <text evidence="1">Belongs to the HicA mRNA interferase family.</text>
</comment>
<dbReference type="GO" id="GO:0016787">
    <property type="term" value="F:hydrolase activity"/>
    <property type="evidence" value="ECO:0007669"/>
    <property type="project" value="UniProtKB-KW"/>
</dbReference>
<dbReference type="EMBL" id="LCFD01000008">
    <property type="protein sequence ID" value="KKS86621.1"/>
    <property type="molecule type" value="Genomic_DNA"/>
</dbReference>
<evidence type="ECO:0000256" key="5">
    <source>
        <dbReference type="ARBA" id="ARBA00022801"/>
    </source>
</evidence>
<name>A0A0G1EUA1_9BACT</name>
<keyword evidence="4" id="KW-0255">Endonuclease</keyword>
<keyword evidence="6" id="KW-0694">RNA-binding</keyword>
<dbReference type="SUPFAM" id="SSF54786">
    <property type="entry name" value="YcfA/nrd intein domain"/>
    <property type="match status" value="1"/>
</dbReference>
<keyword evidence="3" id="KW-0540">Nuclease</keyword>
<sequence>MPKLANISGSKAVKAFIKSGYTHVHTSGDHAILQRTGYPTLSIPLHKEVARFLLKSQIRRAKLTEEQFVKLLK</sequence>
<evidence type="ECO:0000256" key="4">
    <source>
        <dbReference type="ARBA" id="ARBA00022759"/>
    </source>
</evidence>
<dbReference type="STRING" id="1618446.UV61_C0008G0074"/>
<dbReference type="Gene3D" id="3.30.920.30">
    <property type="entry name" value="Hypothetical protein"/>
    <property type="match status" value="1"/>
</dbReference>
<keyword evidence="7" id="KW-0346">Stress response</keyword>
<dbReference type="GO" id="GO:0004519">
    <property type="term" value="F:endonuclease activity"/>
    <property type="evidence" value="ECO:0007669"/>
    <property type="project" value="UniProtKB-KW"/>
</dbReference>
<reference evidence="8 9" key="1">
    <citation type="journal article" date="2015" name="Nature">
        <title>rRNA introns, odd ribosomes, and small enigmatic genomes across a large radiation of phyla.</title>
        <authorList>
            <person name="Brown C.T."/>
            <person name="Hug L.A."/>
            <person name="Thomas B.C."/>
            <person name="Sharon I."/>
            <person name="Castelle C.J."/>
            <person name="Singh A."/>
            <person name="Wilkins M.J."/>
            <person name="Williams K.H."/>
            <person name="Banfield J.F."/>
        </authorList>
    </citation>
    <scope>NUCLEOTIDE SEQUENCE [LARGE SCALE GENOMIC DNA]</scope>
</reference>
<keyword evidence="5" id="KW-0378">Hydrolase</keyword>